<sequence length="171" mass="18279">MLRSSVTRPDAEVDVRFGVTGHRVLPPSVADRAVRHWGRVLPAGSHPHGVSNLADGADQLFAAHVLAAGGTLEVVLPCEGYAGSLMADESRSRFEDLRRAAARVITMPFPEPSDQAFLAAGQALVDRCDHLFAVWDGRPSRGLGGTADIVTYARDRGCPVTVLWVEGVVRA</sequence>
<keyword evidence="2" id="KW-1185">Reference proteome</keyword>
<dbReference type="RefSeq" id="WP_378969828.1">
    <property type="nucleotide sequence ID" value="NZ_JBHTBJ010000012.1"/>
</dbReference>
<reference evidence="2" key="1">
    <citation type="journal article" date="2019" name="Int. J. Syst. Evol. Microbiol.">
        <title>The Global Catalogue of Microorganisms (GCM) 10K type strain sequencing project: providing services to taxonomists for standard genome sequencing and annotation.</title>
        <authorList>
            <consortium name="The Broad Institute Genomics Platform"/>
            <consortium name="The Broad Institute Genome Sequencing Center for Infectious Disease"/>
            <person name="Wu L."/>
            <person name="Ma J."/>
        </authorList>
    </citation>
    <scope>NUCLEOTIDE SEQUENCE [LARGE SCALE GENOMIC DNA]</scope>
    <source>
        <strain evidence="2">XZYJT-10</strain>
    </source>
</reference>
<accession>A0ABW2HWQ0</accession>
<proteinExistence type="predicted"/>
<evidence type="ECO:0000313" key="2">
    <source>
        <dbReference type="Proteomes" id="UP001596548"/>
    </source>
</evidence>
<evidence type="ECO:0000313" key="1">
    <source>
        <dbReference type="EMBL" id="MFC7276020.1"/>
    </source>
</evidence>
<dbReference type="SUPFAM" id="SSF102405">
    <property type="entry name" value="MCP/YpsA-like"/>
    <property type="match status" value="1"/>
</dbReference>
<name>A0ABW2HWQ0_9ACTN</name>
<protein>
    <submittedName>
        <fullName evidence="1">Uncharacterized protein</fullName>
    </submittedName>
</protein>
<gene>
    <name evidence="1" type="ORF">ACFQS1_18660</name>
</gene>
<dbReference type="EMBL" id="JBHTBJ010000012">
    <property type="protein sequence ID" value="MFC7276020.1"/>
    <property type="molecule type" value="Genomic_DNA"/>
</dbReference>
<organism evidence="1 2">
    <name type="scientific">Paractinoplanes rhizophilus</name>
    <dbReference type="NCBI Taxonomy" id="1416877"/>
    <lineage>
        <taxon>Bacteria</taxon>
        <taxon>Bacillati</taxon>
        <taxon>Actinomycetota</taxon>
        <taxon>Actinomycetes</taxon>
        <taxon>Micromonosporales</taxon>
        <taxon>Micromonosporaceae</taxon>
        <taxon>Paractinoplanes</taxon>
    </lineage>
</organism>
<dbReference type="Proteomes" id="UP001596548">
    <property type="component" value="Unassembled WGS sequence"/>
</dbReference>
<comment type="caution">
    <text evidence="1">The sequence shown here is derived from an EMBL/GenBank/DDBJ whole genome shotgun (WGS) entry which is preliminary data.</text>
</comment>
<dbReference type="Gene3D" id="3.40.50.450">
    <property type="match status" value="1"/>
</dbReference>